<dbReference type="AlphaFoldDB" id="T0ITE6"/>
<gene>
    <name evidence="1" type="ORF">RLDS_11575</name>
</gene>
<evidence type="ECO:0000313" key="1">
    <source>
        <dbReference type="EMBL" id="EQB15125.1"/>
    </source>
</evidence>
<keyword evidence="2" id="KW-1185">Reference proteome</keyword>
<evidence type="ECO:0000313" key="2">
    <source>
        <dbReference type="Proteomes" id="UP000015531"/>
    </source>
</evidence>
<comment type="caution">
    <text evidence="1">The sequence shown here is derived from an EMBL/GenBank/DDBJ whole genome shotgun (WGS) entry which is preliminary data.</text>
</comment>
<dbReference type="EMBL" id="ATDP01000088">
    <property type="protein sequence ID" value="EQB15125.1"/>
    <property type="molecule type" value="Genomic_DNA"/>
</dbReference>
<protein>
    <submittedName>
        <fullName evidence="1">Uncharacterized protein</fullName>
    </submittedName>
</protein>
<name>T0ITE6_9SPHN</name>
<reference evidence="1 2" key="1">
    <citation type="journal article" date="2013" name="Genome Announc.">
        <title>Draft Genome Sequence of Sphingobium lactosutens Strain DS20T, Isolated from a Hexachlorocyclohexane Dumpsite.</title>
        <authorList>
            <person name="Kumar R."/>
            <person name="Dwivedi V."/>
            <person name="Negi V."/>
            <person name="Khurana J.P."/>
            <person name="Lal R."/>
        </authorList>
    </citation>
    <scope>NUCLEOTIDE SEQUENCE [LARGE SCALE GENOMIC DNA]</scope>
    <source>
        <strain evidence="1 2">DS20</strain>
    </source>
</reference>
<dbReference type="PATRIC" id="fig|1331060.3.peg.2197"/>
<dbReference type="OrthoDB" id="7596225at2"/>
<dbReference type="RefSeq" id="WP_021226003.1">
    <property type="nucleotide sequence ID" value="NZ_ATDP01000088.1"/>
</dbReference>
<proteinExistence type="predicted"/>
<dbReference type="Proteomes" id="UP000015531">
    <property type="component" value="Unassembled WGS sequence"/>
</dbReference>
<accession>T0ITE6</accession>
<organism evidence="1 2">
    <name type="scientific">Sphingobium lactosutens DS20</name>
    <dbReference type="NCBI Taxonomy" id="1331060"/>
    <lineage>
        <taxon>Bacteria</taxon>
        <taxon>Pseudomonadati</taxon>
        <taxon>Pseudomonadota</taxon>
        <taxon>Alphaproteobacteria</taxon>
        <taxon>Sphingomonadales</taxon>
        <taxon>Sphingomonadaceae</taxon>
        <taxon>Sphingobium</taxon>
    </lineage>
</organism>
<sequence length="69" mass="7473">METSPTQDDAKECGAKTATVSENILKQFFDELAKDESLSEIAPVLRKTVLDDGVFSEPAIRAALFPEAS</sequence>